<proteinExistence type="predicted"/>
<keyword evidence="1" id="KW-0614">Plasmid</keyword>
<accession>A0A2S1LYA8</accession>
<evidence type="ECO:0000313" key="1">
    <source>
        <dbReference type="EMBL" id="AWG43297.1"/>
    </source>
</evidence>
<dbReference type="OrthoDB" id="352212at2"/>
<gene>
    <name evidence="1" type="ORF">CR532_04685</name>
</gene>
<dbReference type="RefSeq" id="WP_108729691.1">
    <property type="nucleotide sequence ID" value="NZ_CP025786.1"/>
</dbReference>
<dbReference type="EMBL" id="CP025786">
    <property type="protein sequence ID" value="AWG43297.1"/>
    <property type="molecule type" value="Genomic_DNA"/>
</dbReference>
<protein>
    <submittedName>
        <fullName evidence="1">Uncharacterized protein</fullName>
    </submittedName>
</protein>
<name>A0A2S1LYA8_9SPIR</name>
<dbReference type="AlphaFoldDB" id="A0A2S1LYA8"/>
<evidence type="ECO:0000313" key="2">
    <source>
        <dbReference type="Proteomes" id="UP000244655"/>
    </source>
</evidence>
<dbReference type="Proteomes" id="UP000244655">
    <property type="component" value="Plasmid pl78"/>
</dbReference>
<keyword evidence="2" id="KW-1185">Reference proteome</keyword>
<reference evidence="1 2" key="1">
    <citation type="submission" date="2018-01" db="EMBL/GenBank/DDBJ databases">
        <title>Genome sequence of Borrelia tachyglossi.</title>
        <authorList>
            <person name="Gofton A.W."/>
        </authorList>
    </citation>
    <scope>NUCLEOTIDE SEQUENCE [LARGE SCALE GENOMIC DNA]</scope>
    <source>
        <strain evidence="1 2">Bc-F10-1268</strain>
        <plasmid evidence="1 2">pl78</plasmid>
    </source>
</reference>
<sequence length="195" mass="22532">MKREDIRSYLSLNHDVNVAKRLEQVTVDSLIKITHRLDRICSTTNIKELNYGVDRIKETVEVVVAVTFRLNNHLLLVRDKFIQEIDTSSVIQIVDNVLDLFYWIRTDFHTMDEIERRLREGLSHTFDDCELIDDAEAEIKEAKSILEARALGVVFEVLKSTLGADKTLMNIIYMSIRASGELALRRIDSIININK</sequence>
<geneLocation type="plasmid" evidence="1 2">
    <name>pl78</name>
</geneLocation>
<organism evidence="1 2">
    <name type="scientific">Candidatus Borreliella tachyglossi</name>
    <dbReference type="NCBI Taxonomy" id="1964448"/>
    <lineage>
        <taxon>Bacteria</taxon>
        <taxon>Pseudomonadati</taxon>
        <taxon>Spirochaetota</taxon>
        <taxon>Spirochaetia</taxon>
        <taxon>Spirochaetales</taxon>
        <taxon>Borreliaceae</taxon>
        <taxon>Borreliella</taxon>
    </lineage>
</organism>